<keyword evidence="2 6" id="KW-0863">Zinc-finger</keyword>
<keyword evidence="4" id="KW-0805">Transcription regulation</keyword>
<dbReference type="SUPFAM" id="SSF57667">
    <property type="entry name" value="beta-beta-alpha zinc fingers"/>
    <property type="match status" value="1"/>
</dbReference>
<dbReference type="Pfam" id="PF02892">
    <property type="entry name" value="zf-BED"/>
    <property type="match status" value="1"/>
</dbReference>
<feature type="non-terminal residue" evidence="9">
    <location>
        <position position="234"/>
    </location>
</feature>
<reference evidence="9" key="1">
    <citation type="submission" date="2022-08" db="EMBL/GenBank/DDBJ databases">
        <authorList>
            <person name="Gutierrez-Valencia J."/>
        </authorList>
    </citation>
    <scope>NUCLEOTIDE SEQUENCE</scope>
</reference>
<evidence type="ECO:0000256" key="1">
    <source>
        <dbReference type="ARBA" id="ARBA00022723"/>
    </source>
</evidence>
<dbReference type="GO" id="GO:0003677">
    <property type="term" value="F:DNA binding"/>
    <property type="evidence" value="ECO:0007669"/>
    <property type="project" value="InterPro"/>
</dbReference>
<evidence type="ECO:0000256" key="5">
    <source>
        <dbReference type="ARBA" id="ARBA00023163"/>
    </source>
</evidence>
<dbReference type="SUPFAM" id="SSF140996">
    <property type="entry name" value="Hermes dimerisation domain"/>
    <property type="match status" value="1"/>
</dbReference>
<comment type="caution">
    <text evidence="9">The sequence shown here is derived from an EMBL/GenBank/DDBJ whole genome shotgun (WGS) entry which is preliminary data.</text>
</comment>
<dbReference type="EMBL" id="CAMGYJ010000004">
    <property type="protein sequence ID" value="CAI0406796.1"/>
    <property type="molecule type" value="Genomic_DNA"/>
</dbReference>
<dbReference type="GO" id="GO:0008270">
    <property type="term" value="F:zinc ion binding"/>
    <property type="evidence" value="ECO:0007669"/>
    <property type="project" value="UniProtKB-KW"/>
</dbReference>
<keyword evidence="3" id="KW-0862">Zinc</keyword>
<gene>
    <name evidence="9" type="ORF">LITE_LOCUS12618</name>
    <name evidence="10" type="ORF">LITE_LOCUS13361</name>
    <name evidence="11" type="ORF">LITE_LOCUS46079</name>
</gene>
<feature type="compositionally biased region" description="Polar residues" evidence="7">
    <location>
        <begin position="1"/>
        <end position="21"/>
    </location>
</feature>
<evidence type="ECO:0000313" key="11">
    <source>
        <dbReference type="EMBL" id="CAI0551661.1"/>
    </source>
</evidence>
<dbReference type="PANTHER" id="PTHR46481:SF7">
    <property type="entry name" value="ZINC FINGER BED DOMAIN-CONTAINING PROTEIN RICESLEEPER 2-LIKE"/>
    <property type="match status" value="1"/>
</dbReference>
<dbReference type="PROSITE" id="PS50808">
    <property type="entry name" value="ZF_BED"/>
    <property type="match status" value="1"/>
</dbReference>
<organism evidence="9 12">
    <name type="scientific">Linum tenue</name>
    <dbReference type="NCBI Taxonomy" id="586396"/>
    <lineage>
        <taxon>Eukaryota</taxon>
        <taxon>Viridiplantae</taxon>
        <taxon>Streptophyta</taxon>
        <taxon>Embryophyta</taxon>
        <taxon>Tracheophyta</taxon>
        <taxon>Spermatophyta</taxon>
        <taxon>Magnoliopsida</taxon>
        <taxon>eudicotyledons</taxon>
        <taxon>Gunneridae</taxon>
        <taxon>Pentapetalae</taxon>
        <taxon>rosids</taxon>
        <taxon>fabids</taxon>
        <taxon>Malpighiales</taxon>
        <taxon>Linaceae</taxon>
        <taxon>Linum</taxon>
    </lineage>
</organism>
<name>A0AAV0J4G0_9ROSI</name>
<dbReference type="Proteomes" id="UP001154282">
    <property type="component" value="Unassembled WGS sequence"/>
</dbReference>
<dbReference type="InterPro" id="IPR036236">
    <property type="entry name" value="Znf_C2H2_sf"/>
</dbReference>
<protein>
    <recommendedName>
        <fullName evidence="8">BED-type domain-containing protein</fullName>
    </recommendedName>
</protein>
<evidence type="ECO:0000313" key="12">
    <source>
        <dbReference type="Proteomes" id="UP001154282"/>
    </source>
</evidence>
<keyword evidence="12" id="KW-1185">Reference proteome</keyword>
<dbReference type="SMART" id="SM00614">
    <property type="entry name" value="ZnF_BED"/>
    <property type="match status" value="1"/>
</dbReference>
<dbReference type="AlphaFoldDB" id="A0AAV0J4G0"/>
<keyword evidence="1" id="KW-0479">Metal-binding</keyword>
<evidence type="ECO:0000313" key="9">
    <source>
        <dbReference type="EMBL" id="CAI0404796.1"/>
    </source>
</evidence>
<evidence type="ECO:0000256" key="4">
    <source>
        <dbReference type="ARBA" id="ARBA00023015"/>
    </source>
</evidence>
<dbReference type="EMBL" id="CAMGYJ010000004">
    <property type="protein sequence ID" value="CAI0404796.1"/>
    <property type="molecule type" value="Genomic_DNA"/>
</dbReference>
<evidence type="ECO:0000256" key="7">
    <source>
        <dbReference type="SAM" id="MobiDB-lite"/>
    </source>
</evidence>
<feature type="domain" description="BED-type" evidence="8">
    <location>
        <begin position="55"/>
        <end position="114"/>
    </location>
</feature>
<accession>A0AAV0J4G0</accession>
<sequence>MSDNLQHVDQAQNVSQANQPAETGRQEAATLEGTQAQGQEEPATRKVKKKGKAPPLKSDVWTQFKKYLNEKGEVRASCKYCGKDYAAHPVNNGTSAMKKHMNPPNACNAQTNGNGKDTAQQLLSITPNGAGDASVAGWKFDQYKIRKSLARMIIMDELPFKFVEHLGFKLFMADACPRFNMPSRWTVSRDCFDWYFEEKEKLKMLLNSSTGTRRVSLTTDTWTSLQRTNYMCLT</sequence>
<dbReference type="InterPro" id="IPR003656">
    <property type="entry name" value="Znf_BED"/>
</dbReference>
<dbReference type="PANTHER" id="PTHR46481">
    <property type="entry name" value="ZINC FINGER BED DOMAIN-CONTAINING PROTEIN 4"/>
    <property type="match status" value="1"/>
</dbReference>
<dbReference type="EMBL" id="CAMGYJ010000010">
    <property type="protein sequence ID" value="CAI0551661.1"/>
    <property type="molecule type" value="Genomic_DNA"/>
</dbReference>
<evidence type="ECO:0000259" key="8">
    <source>
        <dbReference type="PROSITE" id="PS50808"/>
    </source>
</evidence>
<feature type="region of interest" description="Disordered" evidence="7">
    <location>
        <begin position="1"/>
        <end position="55"/>
    </location>
</feature>
<evidence type="ECO:0000256" key="3">
    <source>
        <dbReference type="ARBA" id="ARBA00022833"/>
    </source>
</evidence>
<evidence type="ECO:0000313" key="10">
    <source>
        <dbReference type="EMBL" id="CAI0406796.1"/>
    </source>
</evidence>
<keyword evidence="5" id="KW-0804">Transcription</keyword>
<proteinExistence type="predicted"/>
<dbReference type="InterPro" id="IPR052035">
    <property type="entry name" value="ZnF_BED_domain_contain"/>
</dbReference>
<evidence type="ECO:0000256" key="6">
    <source>
        <dbReference type="PROSITE-ProRule" id="PRU00027"/>
    </source>
</evidence>
<evidence type="ECO:0000256" key="2">
    <source>
        <dbReference type="ARBA" id="ARBA00022771"/>
    </source>
</evidence>